<sequence>MSDTPDTMSAEAQVRHWKGRANDLEDMLREAETTLQDWMDSSKALEAEMERELAASTRAQSDLQTRNEVLASEVETWRNKFQTAISESNRELAELRKELKMTTDTHNAYKAKLRDMELDNDELENAERMISESLADMEIRYNRAVEKTALLEEEVVAKEQLQEENQRLKDEIRDLVEELAVVRESRSASVASKAPSRVASALDELTLEDLDTKRPDSHSQDQQRSESRSGRESRHSELRASAISRRRSRLDPSIRAPRQSQRLLGAGANSIQQSTRAEARPSVANAAGARSRLADTSFTLRASKTLVLPALSQMSSRGGSSQMLNEMQSRLTALQSRLSSIRDPNHPDRSAIPRPSSRLGSSVGPAGPDSPAAFRPRASIDANSSFSGIPIPATSLSRSAARRPRATTSTNGDALENFQESSVGPSRSGSRNSTTLSSRVQPPSMSMEDWKTSRIRIEGRGKS</sequence>
<dbReference type="GO" id="GO:0007059">
    <property type="term" value="P:chromosome segregation"/>
    <property type="evidence" value="ECO:0007669"/>
    <property type="project" value="TreeGrafter"/>
</dbReference>
<dbReference type="RefSeq" id="XP_013244176.1">
    <property type="nucleotide sequence ID" value="XM_013388722.1"/>
</dbReference>
<dbReference type="InterPro" id="IPR033494">
    <property type="entry name" value="NUDE"/>
</dbReference>
<comment type="similarity">
    <text evidence="2">Belongs to the nudE family.</text>
</comment>
<evidence type="ECO:0000256" key="7">
    <source>
        <dbReference type="SAM" id="Coils"/>
    </source>
</evidence>
<proteinExistence type="inferred from homology"/>
<evidence type="ECO:0000313" key="11">
    <source>
        <dbReference type="Proteomes" id="UP000027361"/>
    </source>
</evidence>
<evidence type="ECO:0000259" key="9">
    <source>
        <dbReference type="Pfam" id="PF04880"/>
    </source>
</evidence>
<feature type="domain" description="NUDE" evidence="9">
    <location>
        <begin position="133"/>
        <end position="217"/>
    </location>
</feature>
<evidence type="ECO:0000256" key="3">
    <source>
        <dbReference type="ARBA" id="ARBA00022490"/>
    </source>
</evidence>
<dbReference type="AlphaFoldDB" id="A0A066WCL5"/>
<keyword evidence="3" id="KW-0963">Cytoplasm</keyword>
<keyword evidence="6" id="KW-0206">Cytoskeleton</keyword>
<keyword evidence="5 7" id="KW-0175">Coiled coil</keyword>
<accession>A0A066WCL5</accession>
<reference evidence="10 11" key="1">
    <citation type="submission" date="2014-05" db="EMBL/GenBank/DDBJ databases">
        <title>Draft genome sequence of a rare smut relative, Tilletiaria anomala UBC 951.</title>
        <authorList>
            <consortium name="DOE Joint Genome Institute"/>
            <person name="Toome M."/>
            <person name="Kuo A."/>
            <person name="Henrissat B."/>
            <person name="Lipzen A."/>
            <person name="Tritt A."/>
            <person name="Yoshinaga Y."/>
            <person name="Zane M."/>
            <person name="Barry K."/>
            <person name="Grigoriev I.V."/>
            <person name="Spatafora J.W."/>
            <person name="Aimea M.C."/>
        </authorList>
    </citation>
    <scope>NUCLEOTIDE SEQUENCE [LARGE SCALE GENOMIC DNA]</scope>
    <source>
        <strain evidence="10 11">UBC 951</strain>
    </source>
</reference>
<evidence type="ECO:0000256" key="5">
    <source>
        <dbReference type="ARBA" id="ARBA00023054"/>
    </source>
</evidence>
<name>A0A066WCL5_TILAU</name>
<dbReference type="HOGENOM" id="CLU_590769_0_0_1"/>
<dbReference type="GeneID" id="25264168"/>
<dbReference type="STRING" id="1037660.A0A066WCL5"/>
<protein>
    <recommendedName>
        <fullName evidence="9">NUDE domain-containing protein</fullName>
    </recommendedName>
</protein>
<dbReference type="Gene3D" id="6.10.250.1080">
    <property type="match status" value="1"/>
</dbReference>
<dbReference type="OrthoDB" id="5877028at2759"/>
<dbReference type="InParanoid" id="A0A066WCL5"/>
<feature type="region of interest" description="Disordered" evidence="8">
    <location>
        <begin position="338"/>
        <end position="463"/>
    </location>
</feature>
<dbReference type="Proteomes" id="UP000027361">
    <property type="component" value="Unassembled WGS sequence"/>
</dbReference>
<organism evidence="10 11">
    <name type="scientific">Tilletiaria anomala (strain ATCC 24038 / CBS 436.72 / UBC 951)</name>
    <dbReference type="NCBI Taxonomy" id="1037660"/>
    <lineage>
        <taxon>Eukaryota</taxon>
        <taxon>Fungi</taxon>
        <taxon>Dikarya</taxon>
        <taxon>Basidiomycota</taxon>
        <taxon>Ustilaginomycotina</taxon>
        <taxon>Exobasidiomycetes</taxon>
        <taxon>Georgefischeriales</taxon>
        <taxon>Tilletiariaceae</taxon>
        <taxon>Tilletiaria</taxon>
    </lineage>
</organism>
<dbReference type="GO" id="GO:0005871">
    <property type="term" value="C:kinesin complex"/>
    <property type="evidence" value="ECO:0007669"/>
    <property type="project" value="TreeGrafter"/>
</dbReference>
<dbReference type="InterPro" id="IPR006964">
    <property type="entry name" value="NUDE_dom"/>
</dbReference>
<dbReference type="Pfam" id="PF04880">
    <property type="entry name" value="NUDE_C"/>
    <property type="match status" value="1"/>
</dbReference>
<keyword evidence="4" id="KW-0493">Microtubule</keyword>
<dbReference type="GO" id="GO:0005874">
    <property type="term" value="C:microtubule"/>
    <property type="evidence" value="ECO:0007669"/>
    <property type="project" value="UniProtKB-KW"/>
</dbReference>
<dbReference type="GO" id="GO:0007020">
    <property type="term" value="P:microtubule nucleation"/>
    <property type="evidence" value="ECO:0007669"/>
    <property type="project" value="TreeGrafter"/>
</dbReference>
<feature type="coiled-coil region" evidence="7">
    <location>
        <begin position="78"/>
        <end position="185"/>
    </location>
</feature>
<dbReference type="PANTHER" id="PTHR10921">
    <property type="entry name" value="NUCLEAR DISTRIBUTION PROTEIN NUDE HOMOLOG 1"/>
    <property type="match status" value="1"/>
</dbReference>
<comment type="subcellular location">
    <subcellularLocation>
        <location evidence="1">Cytoplasm</location>
        <location evidence="1">Cytoskeleton</location>
    </subcellularLocation>
</comment>
<evidence type="ECO:0000256" key="2">
    <source>
        <dbReference type="ARBA" id="ARBA00007429"/>
    </source>
</evidence>
<feature type="compositionally biased region" description="Basic and acidic residues" evidence="8">
    <location>
        <begin position="210"/>
        <end position="238"/>
    </location>
</feature>
<dbReference type="GO" id="GO:0047496">
    <property type="term" value="P:vesicle transport along microtubule"/>
    <property type="evidence" value="ECO:0007669"/>
    <property type="project" value="TreeGrafter"/>
</dbReference>
<evidence type="ECO:0000256" key="8">
    <source>
        <dbReference type="SAM" id="MobiDB-lite"/>
    </source>
</evidence>
<evidence type="ECO:0000313" key="10">
    <source>
        <dbReference type="EMBL" id="KDN48520.1"/>
    </source>
</evidence>
<evidence type="ECO:0000256" key="4">
    <source>
        <dbReference type="ARBA" id="ARBA00022701"/>
    </source>
</evidence>
<comment type="caution">
    <text evidence="10">The sequence shown here is derived from an EMBL/GenBank/DDBJ whole genome shotgun (WGS) entry which is preliminary data.</text>
</comment>
<gene>
    <name evidence="10" type="ORF">K437DRAFT_255494</name>
</gene>
<feature type="compositionally biased region" description="Polar residues" evidence="8">
    <location>
        <begin position="418"/>
        <end position="444"/>
    </location>
</feature>
<dbReference type="GO" id="GO:0000132">
    <property type="term" value="P:establishment of mitotic spindle orientation"/>
    <property type="evidence" value="ECO:0007669"/>
    <property type="project" value="TreeGrafter"/>
</dbReference>
<dbReference type="PANTHER" id="PTHR10921:SF1">
    <property type="entry name" value="NUCLEAR DISTRIBUTION PROTEIN NUDE HOMOLOG"/>
    <property type="match status" value="1"/>
</dbReference>
<feature type="region of interest" description="Disordered" evidence="8">
    <location>
        <begin position="205"/>
        <end position="291"/>
    </location>
</feature>
<dbReference type="GO" id="GO:0051642">
    <property type="term" value="P:centrosome localization"/>
    <property type="evidence" value="ECO:0007669"/>
    <property type="project" value="TreeGrafter"/>
</dbReference>
<dbReference type="GO" id="GO:0008017">
    <property type="term" value="F:microtubule binding"/>
    <property type="evidence" value="ECO:0007669"/>
    <property type="project" value="InterPro"/>
</dbReference>
<evidence type="ECO:0000256" key="6">
    <source>
        <dbReference type="ARBA" id="ARBA00023212"/>
    </source>
</evidence>
<dbReference type="OMA" id="CREYINE"/>
<keyword evidence="11" id="KW-1185">Reference proteome</keyword>
<feature type="compositionally biased region" description="Basic and acidic residues" evidence="8">
    <location>
        <begin position="448"/>
        <end position="463"/>
    </location>
</feature>
<dbReference type="EMBL" id="JMSN01000024">
    <property type="protein sequence ID" value="KDN48520.1"/>
    <property type="molecule type" value="Genomic_DNA"/>
</dbReference>
<feature type="coiled-coil region" evidence="7">
    <location>
        <begin position="14"/>
        <end position="48"/>
    </location>
</feature>
<evidence type="ECO:0000256" key="1">
    <source>
        <dbReference type="ARBA" id="ARBA00004245"/>
    </source>
</evidence>
<dbReference type="GO" id="GO:0000776">
    <property type="term" value="C:kinetochore"/>
    <property type="evidence" value="ECO:0007669"/>
    <property type="project" value="TreeGrafter"/>
</dbReference>